<dbReference type="RefSeq" id="WP_354151096.1">
    <property type="nucleotide sequence ID" value="NZ_JBEPMN010000004.1"/>
</dbReference>
<protein>
    <recommendedName>
        <fullName evidence="3">Molecular chaperone DnaJ</fullName>
    </recommendedName>
</protein>
<accession>A0ABV2KJF6</accession>
<gene>
    <name evidence="1" type="ORF">ABID44_001533</name>
</gene>
<dbReference type="EMBL" id="JBEPMN010000004">
    <property type="protein sequence ID" value="MET3661213.1"/>
    <property type="molecule type" value="Genomic_DNA"/>
</dbReference>
<reference evidence="1 2" key="1">
    <citation type="submission" date="2024-06" db="EMBL/GenBank/DDBJ databases">
        <title>Genomic Encyclopedia of Type Strains, Phase IV (KMG-IV): sequencing the most valuable type-strain genomes for metagenomic binning, comparative biology and taxonomic classification.</title>
        <authorList>
            <person name="Goeker M."/>
        </authorList>
    </citation>
    <scope>NUCLEOTIDE SEQUENCE [LARGE SCALE GENOMIC DNA]</scope>
    <source>
        <strain evidence="1 2">DSM 19730</strain>
    </source>
</reference>
<name>A0ABV2KJF6_9HYPH</name>
<evidence type="ECO:0000313" key="1">
    <source>
        <dbReference type="EMBL" id="MET3661213.1"/>
    </source>
</evidence>
<sequence length="155" mass="16832">MDFASLLDDLFVSAGEDQPMPATATMPFDYLAVVDELHSGRIKVSEEALVAQYRDSGVDLGSEFAALLDQAKAALGDAESARQPILPELAPVDAESIAAELGLGRPGVDLRAVRRRFALTNHPDRVPPHLRQRAMIRMQIANMLIDEAAGAKNRR</sequence>
<dbReference type="Proteomes" id="UP001549143">
    <property type="component" value="Unassembled WGS sequence"/>
</dbReference>
<proteinExistence type="predicted"/>
<keyword evidence="2" id="KW-1185">Reference proteome</keyword>
<evidence type="ECO:0000313" key="2">
    <source>
        <dbReference type="Proteomes" id="UP001549143"/>
    </source>
</evidence>
<evidence type="ECO:0008006" key="3">
    <source>
        <dbReference type="Google" id="ProtNLM"/>
    </source>
</evidence>
<organism evidence="1 2">
    <name type="scientific">Aquamicrobium ahrensii</name>
    <dbReference type="NCBI Taxonomy" id="469551"/>
    <lineage>
        <taxon>Bacteria</taxon>
        <taxon>Pseudomonadati</taxon>
        <taxon>Pseudomonadota</taxon>
        <taxon>Alphaproteobacteria</taxon>
        <taxon>Hyphomicrobiales</taxon>
        <taxon>Phyllobacteriaceae</taxon>
        <taxon>Aquamicrobium</taxon>
    </lineage>
</organism>
<comment type="caution">
    <text evidence="1">The sequence shown here is derived from an EMBL/GenBank/DDBJ whole genome shotgun (WGS) entry which is preliminary data.</text>
</comment>